<keyword evidence="3" id="KW-1185">Reference proteome</keyword>
<proteinExistence type="predicted"/>
<dbReference type="Proteomes" id="UP000271162">
    <property type="component" value="Unassembled WGS sequence"/>
</dbReference>
<dbReference type="EMBL" id="UYSL01020401">
    <property type="protein sequence ID" value="VDL74445.1"/>
    <property type="molecule type" value="Genomic_DNA"/>
</dbReference>
<evidence type="ECO:0000313" key="4">
    <source>
        <dbReference type="WBParaSite" id="NBR_0001085501-mRNA-1"/>
    </source>
</evidence>
<evidence type="ECO:0000313" key="3">
    <source>
        <dbReference type="Proteomes" id="UP000271162"/>
    </source>
</evidence>
<dbReference type="AlphaFoldDB" id="A0A0N4Y4M2"/>
<accession>A0A0N4Y4M2</accession>
<organism evidence="4">
    <name type="scientific">Nippostrongylus brasiliensis</name>
    <name type="common">Rat hookworm</name>
    <dbReference type="NCBI Taxonomy" id="27835"/>
    <lineage>
        <taxon>Eukaryota</taxon>
        <taxon>Metazoa</taxon>
        <taxon>Ecdysozoa</taxon>
        <taxon>Nematoda</taxon>
        <taxon>Chromadorea</taxon>
        <taxon>Rhabditida</taxon>
        <taxon>Rhabditina</taxon>
        <taxon>Rhabditomorpha</taxon>
        <taxon>Strongyloidea</taxon>
        <taxon>Heligmosomidae</taxon>
        <taxon>Nippostrongylus</taxon>
    </lineage>
</organism>
<evidence type="ECO:0000313" key="2">
    <source>
        <dbReference type="EMBL" id="VDL74445.1"/>
    </source>
</evidence>
<sequence>MSQTRTGKKGGGIVKPSNSARTRNSEGCNVPSIEPTAIDYSTMSVGEILNTILARNKDPEIDKMVVALVSKIPRELGDAVEAHERARSVVIYNLPEAPPEMRPSAKQVDLESKVFSILDTLDVECRPLSVYRMGAVKEGRPRLVKVVLPSTSHWRRVLANSHKLRTSSFHRVSIRRSMTREERERESVLRLECKKRNEELKKRAWVVYKGELREVQDLPNAERLGDPTNP</sequence>
<dbReference type="PANTHER" id="PTHR37445:SF3">
    <property type="entry name" value="ZINC FINGER PHD-TYPE DOMAIN-CONTAINING PROTEIN"/>
    <property type="match status" value="1"/>
</dbReference>
<dbReference type="STRING" id="27835.A0A0N4Y4M2"/>
<protein>
    <submittedName>
        <fullName evidence="4">Reverse transcriptase domain-containing protein</fullName>
    </submittedName>
</protein>
<dbReference type="WBParaSite" id="NBR_0001085501-mRNA-1">
    <property type="protein sequence ID" value="NBR_0001085501-mRNA-1"/>
    <property type="gene ID" value="NBR_0001085501"/>
</dbReference>
<dbReference type="PANTHER" id="PTHR37445">
    <property type="entry name" value="PROTEIN CBG24663"/>
    <property type="match status" value="1"/>
</dbReference>
<feature type="compositionally biased region" description="Polar residues" evidence="1">
    <location>
        <begin position="16"/>
        <end position="27"/>
    </location>
</feature>
<reference evidence="2 3" key="2">
    <citation type="submission" date="2018-11" db="EMBL/GenBank/DDBJ databases">
        <authorList>
            <consortium name="Pathogen Informatics"/>
        </authorList>
    </citation>
    <scope>NUCLEOTIDE SEQUENCE [LARGE SCALE GENOMIC DNA]</scope>
</reference>
<feature type="region of interest" description="Disordered" evidence="1">
    <location>
        <begin position="1"/>
        <end position="30"/>
    </location>
</feature>
<gene>
    <name evidence="2" type="ORF">NBR_LOCUS10856</name>
</gene>
<evidence type="ECO:0000256" key="1">
    <source>
        <dbReference type="SAM" id="MobiDB-lite"/>
    </source>
</evidence>
<reference evidence="4" key="1">
    <citation type="submission" date="2017-02" db="UniProtKB">
        <authorList>
            <consortium name="WormBaseParasite"/>
        </authorList>
    </citation>
    <scope>IDENTIFICATION</scope>
</reference>
<dbReference type="OMA" id="STSHWRR"/>
<name>A0A0N4Y4M2_NIPBR</name>